<sequence>MTVVRDGVGEYGLRSSGPLRFRPPGDEPPVLVPALLADSADPAELDPHVRGLRVIGHLLVEGHEADRIVLDQATGRVFSVYVFEESPEMTEALPFAPSVEALSRYADALDELTATRGRFADFAGRSGETAVTEATARFLSVLAEDEWDGGGWGKAGARETWERSLPAFWLIAALIRPLALIAAPGRGLLLDLPEGLLDREFGARDVVRFEPAELPEALAHEPTRRFLVETGLPLDAAMFTLFREQPLLLTLAQHSERSGPAEDGSGGFPDGMAVAADQLFSLGWLIHDTEVLIDGHTGRLYDWTSRVLRPLNADISTLAFSIWILQRARTLNETHELTDDMYHPLADTMGAVLASVDPVACEPTGEKDDWRYWPEVYHDEAGGVL</sequence>
<dbReference type="EMBL" id="CP018047">
    <property type="protein sequence ID" value="AQU70361.1"/>
    <property type="molecule type" value="Genomic_DNA"/>
</dbReference>
<dbReference type="OrthoDB" id="4323058at2"/>
<dbReference type="AlphaFoldDB" id="A0A1U9R2P0"/>
<evidence type="ECO:0000313" key="2">
    <source>
        <dbReference type="Proteomes" id="UP000189677"/>
    </source>
</evidence>
<keyword evidence="2" id="KW-1185">Reference proteome</keyword>
<name>A0A1U9R2P0_STRNV</name>
<evidence type="ECO:0000313" key="1">
    <source>
        <dbReference type="EMBL" id="AQU70361.1"/>
    </source>
</evidence>
<dbReference type="RefSeq" id="WP_078079048.1">
    <property type="nucleotide sequence ID" value="NZ_CP018047.1"/>
</dbReference>
<dbReference type="Proteomes" id="UP000189677">
    <property type="component" value="Chromosome"/>
</dbReference>
<gene>
    <name evidence="1" type="ORF">BBN63_33470</name>
</gene>
<evidence type="ECO:0008006" key="3">
    <source>
        <dbReference type="Google" id="ProtNLM"/>
    </source>
</evidence>
<dbReference type="InterPro" id="IPR025851">
    <property type="entry name" value="SUKH-4"/>
</dbReference>
<dbReference type="Pfam" id="PF14435">
    <property type="entry name" value="SUKH-4"/>
    <property type="match status" value="1"/>
</dbReference>
<reference evidence="1 2" key="1">
    <citation type="submission" date="2016-11" db="EMBL/GenBank/DDBJ databases">
        <title>Complete genome sequence of Streptomyces niveus SCSIO 3406.</title>
        <authorList>
            <person name="Zhu Q."/>
            <person name="Cheng W."/>
            <person name="Song Y."/>
            <person name="Li Q."/>
            <person name="Ju J."/>
        </authorList>
    </citation>
    <scope>NUCLEOTIDE SEQUENCE [LARGE SCALE GENOMIC DNA]</scope>
    <source>
        <strain evidence="1 2">SCSIO 3406</strain>
    </source>
</reference>
<protein>
    <recommendedName>
        <fullName evidence="3">SUKH-4 immunity protein</fullName>
    </recommendedName>
</protein>
<proteinExistence type="predicted"/>
<accession>A0A1U9R2P0</accession>
<organism evidence="1 2">
    <name type="scientific">Streptomyces niveus</name>
    <name type="common">Streptomyces spheroides</name>
    <dbReference type="NCBI Taxonomy" id="193462"/>
    <lineage>
        <taxon>Bacteria</taxon>
        <taxon>Bacillati</taxon>
        <taxon>Actinomycetota</taxon>
        <taxon>Actinomycetes</taxon>
        <taxon>Kitasatosporales</taxon>
        <taxon>Streptomycetaceae</taxon>
        <taxon>Streptomyces</taxon>
    </lineage>
</organism>
<dbReference type="KEGG" id="snw:BBN63_33470"/>